<accession>A0A427YJL7</accession>
<dbReference type="OrthoDB" id="10289484at2759"/>
<feature type="region of interest" description="Disordered" evidence="1">
    <location>
        <begin position="305"/>
        <end position="333"/>
    </location>
</feature>
<feature type="compositionally biased region" description="Polar residues" evidence="1">
    <location>
        <begin position="33"/>
        <end position="42"/>
    </location>
</feature>
<comment type="caution">
    <text evidence="2">The sequence shown here is derived from an EMBL/GenBank/DDBJ whole genome shotgun (WGS) entry which is preliminary data.</text>
</comment>
<proteinExistence type="predicted"/>
<dbReference type="Proteomes" id="UP000279259">
    <property type="component" value="Unassembled WGS sequence"/>
</dbReference>
<feature type="compositionally biased region" description="Basic and acidic residues" evidence="1">
    <location>
        <begin position="310"/>
        <end position="322"/>
    </location>
</feature>
<dbReference type="EMBL" id="RSCD01000008">
    <property type="protein sequence ID" value="RSH91292.1"/>
    <property type="molecule type" value="Genomic_DNA"/>
</dbReference>
<keyword evidence="3" id="KW-1185">Reference proteome</keyword>
<feature type="region of interest" description="Disordered" evidence="1">
    <location>
        <begin position="23"/>
        <end position="72"/>
    </location>
</feature>
<evidence type="ECO:0000256" key="1">
    <source>
        <dbReference type="SAM" id="MobiDB-lite"/>
    </source>
</evidence>
<evidence type="ECO:0000313" key="3">
    <source>
        <dbReference type="Proteomes" id="UP000279259"/>
    </source>
</evidence>
<organism evidence="2 3">
    <name type="scientific">Saitozyma podzolica</name>
    <dbReference type="NCBI Taxonomy" id="1890683"/>
    <lineage>
        <taxon>Eukaryota</taxon>
        <taxon>Fungi</taxon>
        <taxon>Dikarya</taxon>
        <taxon>Basidiomycota</taxon>
        <taxon>Agaricomycotina</taxon>
        <taxon>Tremellomycetes</taxon>
        <taxon>Tremellales</taxon>
        <taxon>Trimorphomycetaceae</taxon>
        <taxon>Saitozyma</taxon>
    </lineage>
</organism>
<protein>
    <submittedName>
        <fullName evidence="2">Uncharacterized protein</fullName>
    </submittedName>
</protein>
<name>A0A427YJL7_9TREE</name>
<dbReference type="AlphaFoldDB" id="A0A427YJL7"/>
<sequence>MEVDHTPDDFYVVSRGDFSGGVLGPTAEGWTHVESQATQLPTPVQKMSLDQTTSTDASPGAGPGPGSSSGRKLSLHQLVSKLDAETPKSLEKRFPKFSPAEKAQYEGLTWRMYEELEDRKRMEAMSARWREQGAGAPRSSPGVWVLTDEEKQEFERILGLVKSTWEARRMALGDRIEPDWDAPEEVEAAMASLRRVWWRNGEYEGGETVDERINRAKDSLQTARGCARESVMREVLRTPRGDRLSWAETIVDRLEEEHVARQEGEDCLGYCITLDADNGIRTCLDKRITQRERQIQEQMVGRESGLRNAVRCEPRDARRDGGSAEQPLADSST</sequence>
<gene>
    <name evidence="2" type="ORF">EHS25_009591</name>
</gene>
<evidence type="ECO:0000313" key="2">
    <source>
        <dbReference type="EMBL" id="RSH91292.1"/>
    </source>
</evidence>
<reference evidence="2 3" key="1">
    <citation type="submission" date="2018-11" db="EMBL/GenBank/DDBJ databases">
        <title>Genome sequence of Saitozyma podzolica DSM 27192.</title>
        <authorList>
            <person name="Aliyu H."/>
            <person name="Gorte O."/>
            <person name="Ochsenreither K."/>
        </authorList>
    </citation>
    <scope>NUCLEOTIDE SEQUENCE [LARGE SCALE GENOMIC DNA]</scope>
    <source>
        <strain evidence="2 3">DSM 27192</strain>
    </source>
</reference>